<keyword evidence="3 5" id="KW-0597">Phosphoprotein</keyword>
<feature type="modified residue" description="4-aspartylphosphate" evidence="5">
    <location>
        <position position="56"/>
    </location>
</feature>
<protein>
    <recommendedName>
        <fullName evidence="7">Response regulatory domain-containing protein</fullName>
    </recommendedName>
</protein>
<evidence type="ECO:0000256" key="6">
    <source>
        <dbReference type="SAM" id="Coils"/>
    </source>
</evidence>
<evidence type="ECO:0000259" key="7">
    <source>
        <dbReference type="PROSITE" id="PS50110"/>
    </source>
</evidence>
<feature type="coiled-coil region" evidence="6">
    <location>
        <begin position="120"/>
        <end position="150"/>
    </location>
</feature>
<dbReference type="EMBL" id="NXID01000053">
    <property type="protein sequence ID" value="RXK14741.1"/>
    <property type="molecule type" value="Genomic_DNA"/>
</dbReference>
<dbReference type="InterPro" id="IPR011006">
    <property type="entry name" value="CheY-like_superfamily"/>
</dbReference>
<evidence type="ECO:0000256" key="1">
    <source>
        <dbReference type="ARBA" id="ARBA00001946"/>
    </source>
</evidence>
<comment type="cofactor">
    <cofactor evidence="1">
        <name>Mg(2+)</name>
        <dbReference type="ChEBI" id="CHEBI:18420"/>
    </cofactor>
</comment>
<sequence>MDNFKILIVDDNKLNIYSLKLLIEDNFDNLDIYEALSVKEAFKIIDTQNIHLILSDIQMPQMDGFEFIEKLHSFDKYKNIPIIFITGIYNDSKYLKKGYKLGAIDYITKPIDDEILTLKLNSYMQLLKKASNEENEYKNLLEDMKREDKKDEILENLYK</sequence>
<name>A0AAX2AGX2_9BACT</name>
<dbReference type="SUPFAM" id="SSF52172">
    <property type="entry name" value="CheY-like"/>
    <property type="match status" value="1"/>
</dbReference>
<dbReference type="PANTHER" id="PTHR44591:SF3">
    <property type="entry name" value="RESPONSE REGULATORY DOMAIN-CONTAINING PROTEIN"/>
    <property type="match status" value="1"/>
</dbReference>
<comment type="caution">
    <text evidence="8">The sequence shown here is derived from an EMBL/GenBank/DDBJ whole genome shotgun (WGS) entry which is preliminary data.</text>
</comment>
<dbReference type="Pfam" id="PF00072">
    <property type="entry name" value="Response_reg"/>
    <property type="match status" value="1"/>
</dbReference>
<evidence type="ECO:0000256" key="3">
    <source>
        <dbReference type="ARBA" id="ARBA00022553"/>
    </source>
</evidence>
<evidence type="ECO:0000313" key="8">
    <source>
        <dbReference type="EMBL" id="RXK14741.1"/>
    </source>
</evidence>
<dbReference type="KEGG" id="amyt:AMYT_1874"/>
<reference evidence="8 9" key="1">
    <citation type="submission" date="2017-09" db="EMBL/GenBank/DDBJ databases">
        <title>Genomics of the genus Arcobacter.</title>
        <authorList>
            <person name="Perez-Cataluna A."/>
            <person name="Figueras M.J."/>
            <person name="Salas-Masso N."/>
        </authorList>
    </citation>
    <scope>NUCLEOTIDE SEQUENCE [LARGE SCALE GENOMIC DNA]</scope>
    <source>
        <strain evidence="8 9">CECT 7386</strain>
    </source>
</reference>
<evidence type="ECO:0000256" key="2">
    <source>
        <dbReference type="ARBA" id="ARBA00022500"/>
    </source>
</evidence>
<dbReference type="GO" id="GO:0097588">
    <property type="term" value="P:archaeal or bacterial-type flagellum-dependent cell motility"/>
    <property type="evidence" value="ECO:0007669"/>
    <property type="project" value="UniProtKB-KW"/>
</dbReference>
<evidence type="ECO:0000256" key="4">
    <source>
        <dbReference type="ARBA" id="ARBA00022779"/>
    </source>
</evidence>
<keyword evidence="2" id="KW-0145">Chemotaxis</keyword>
<keyword evidence="9" id="KW-1185">Reference proteome</keyword>
<keyword evidence="6" id="KW-0175">Coiled coil</keyword>
<dbReference type="RefSeq" id="WP_114842285.1">
    <property type="nucleotide sequence ID" value="NZ_CP031219.1"/>
</dbReference>
<proteinExistence type="predicted"/>
<feature type="domain" description="Response regulatory" evidence="7">
    <location>
        <begin position="5"/>
        <end position="124"/>
    </location>
</feature>
<evidence type="ECO:0000256" key="5">
    <source>
        <dbReference type="PROSITE-ProRule" id="PRU00169"/>
    </source>
</evidence>
<dbReference type="InterPro" id="IPR001789">
    <property type="entry name" value="Sig_transdc_resp-reg_receiver"/>
</dbReference>
<dbReference type="AlphaFoldDB" id="A0AAX2AGX2"/>
<dbReference type="SMART" id="SM00448">
    <property type="entry name" value="REC"/>
    <property type="match status" value="1"/>
</dbReference>
<dbReference type="Proteomes" id="UP000290092">
    <property type="component" value="Unassembled WGS sequence"/>
</dbReference>
<gene>
    <name evidence="8" type="ORF">CP985_12305</name>
</gene>
<organism evidence="8 9">
    <name type="scientific">Malaciobacter mytili LMG 24559</name>
    <dbReference type="NCBI Taxonomy" id="1032238"/>
    <lineage>
        <taxon>Bacteria</taxon>
        <taxon>Pseudomonadati</taxon>
        <taxon>Campylobacterota</taxon>
        <taxon>Epsilonproteobacteria</taxon>
        <taxon>Campylobacterales</taxon>
        <taxon>Arcobacteraceae</taxon>
        <taxon>Malaciobacter</taxon>
    </lineage>
</organism>
<keyword evidence="4" id="KW-0283">Flagellar rotation</keyword>
<dbReference type="GO" id="GO:0000160">
    <property type="term" value="P:phosphorelay signal transduction system"/>
    <property type="evidence" value="ECO:0007669"/>
    <property type="project" value="InterPro"/>
</dbReference>
<dbReference type="GO" id="GO:0006935">
    <property type="term" value="P:chemotaxis"/>
    <property type="evidence" value="ECO:0007669"/>
    <property type="project" value="UniProtKB-KW"/>
</dbReference>
<evidence type="ECO:0000313" key="9">
    <source>
        <dbReference type="Proteomes" id="UP000290092"/>
    </source>
</evidence>
<dbReference type="InterPro" id="IPR050595">
    <property type="entry name" value="Bact_response_regulator"/>
</dbReference>
<dbReference type="PANTHER" id="PTHR44591">
    <property type="entry name" value="STRESS RESPONSE REGULATOR PROTEIN 1"/>
    <property type="match status" value="1"/>
</dbReference>
<dbReference type="Gene3D" id="3.40.50.2300">
    <property type="match status" value="1"/>
</dbReference>
<dbReference type="PROSITE" id="PS50110">
    <property type="entry name" value="RESPONSE_REGULATORY"/>
    <property type="match status" value="1"/>
</dbReference>
<accession>A0AAX2AGX2</accession>